<evidence type="ECO:0000313" key="3">
    <source>
        <dbReference type="EMBL" id="WXK75299.1"/>
    </source>
</evidence>
<dbReference type="EMBL" id="CP147982">
    <property type="protein sequence ID" value="WXK75299.1"/>
    <property type="molecule type" value="Genomic_DNA"/>
</dbReference>
<gene>
    <name evidence="3" type="ORF">WAB15_04525</name>
</gene>
<dbReference type="Pfam" id="PF07398">
    <property type="entry name" value="MDMPI_C"/>
    <property type="match status" value="1"/>
</dbReference>
<organism evidence="3 4">
    <name type="scientific">Streptomyces sirii</name>
    <dbReference type="NCBI Taxonomy" id="3127701"/>
    <lineage>
        <taxon>Bacteria</taxon>
        <taxon>Bacillati</taxon>
        <taxon>Actinomycetota</taxon>
        <taxon>Actinomycetes</taxon>
        <taxon>Kitasatosporales</taxon>
        <taxon>Streptomycetaceae</taxon>
        <taxon>Streptomyces</taxon>
    </lineage>
</organism>
<evidence type="ECO:0000313" key="4">
    <source>
        <dbReference type="Proteomes" id="UP001626628"/>
    </source>
</evidence>
<keyword evidence="3" id="KW-0413">Isomerase</keyword>
<name>A0ABZ2QFL1_9ACTN</name>
<evidence type="ECO:0000259" key="2">
    <source>
        <dbReference type="Pfam" id="PF11716"/>
    </source>
</evidence>
<accession>A0ABZ2QFL1</accession>
<dbReference type="Gene3D" id="3.30.1050.20">
    <property type="match status" value="1"/>
</dbReference>
<dbReference type="InterPro" id="IPR010872">
    <property type="entry name" value="MDMPI_C-term_domain"/>
</dbReference>
<dbReference type="NCBIfam" id="TIGR03083">
    <property type="entry name" value="maleylpyruvate isomerase family mycothiol-dependent enzyme"/>
    <property type="match status" value="1"/>
</dbReference>
<dbReference type="InterPro" id="IPR034660">
    <property type="entry name" value="DinB/YfiT-like"/>
</dbReference>
<protein>
    <submittedName>
        <fullName evidence="3">Maleylpyruvate isomerase family mycothiol-dependent enzyme</fullName>
    </submittedName>
</protein>
<dbReference type="GO" id="GO:0016853">
    <property type="term" value="F:isomerase activity"/>
    <property type="evidence" value="ECO:0007669"/>
    <property type="project" value="UniProtKB-KW"/>
</dbReference>
<sequence>MAASTDRFVRTVKALTDAEVGGPTLVPPWTRGHVITHVARAADSLCRLLAWARTGVETPQYADMDTRAAEIEAGARRPVDELLADVLTSAERFDDALRTLPEAAWSYQVRMRTGELRTPDALVLARLRELEVHHVDLATGYTFAQVPPQAARWIIDDLIAAQRRREDVPPMRIEATDTDLAHELGTGGPTIRGTRADLLGWLTGRTDGTGLTTSRPGPVLDAPYWI</sequence>
<reference evidence="3 4" key="1">
    <citation type="submission" date="2024-03" db="EMBL/GenBank/DDBJ databases">
        <title>The complete genome of Streptomyces sirii sp.nov.</title>
        <authorList>
            <person name="Zakalyukina Y.V."/>
            <person name="Belik A.R."/>
            <person name="Biryukov M.V."/>
            <person name="Baturina O.A."/>
            <person name="Kabilov M.R."/>
        </authorList>
    </citation>
    <scope>NUCLEOTIDE SEQUENCE [LARGE SCALE GENOMIC DNA]</scope>
    <source>
        <strain evidence="3 4">BP-8</strain>
    </source>
</reference>
<dbReference type="Proteomes" id="UP001626628">
    <property type="component" value="Chromosome"/>
</dbReference>
<dbReference type="SUPFAM" id="SSF55718">
    <property type="entry name" value="SCP-like"/>
    <property type="match status" value="1"/>
</dbReference>
<dbReference type="RefSeq" id="WP_407285416.1">
    <property type="nucleotide sequence ID" value="NZ_CP147982.1"/>
</dbReference>
<keyword evidence="4" id="KW-1185">Reference proteome</keyword>
<dbReference type="InterPro" id="IPR017517">
    <property type="entry name" value="Maleyloyr_isom"/>
</dbReference>
<proteinExistence type="predicted"/>
<feature type="domain" description="Mycothiol-dependent maleylpyruvate isomerase metal-binding" evidence="2">
    <location>
        <begin position="2"/>
        <end position="138"/>
    </location>
</feature>
<feature type="domain" description="MDMPI C-terminal" evidence="1">
    <location>
        <begin position="151"/>
        <end position="218"/>
    </location>
</feature>
<dbReference type="Gene3D" id="1.20.120.450">
    <property type="entry name" value="dinb family like domain"/>
    <property type="match status" value="1"/>
</dbReference>
<dbReference type="InterPro" id="IPR024344">
    <property type="entry name" value="MDMPI_metal-binding"/>
</dbReference>
<dbReference type="InterPro" id="IPR036527">
    <property type="entry name" value="SCP2_sterol-bd_dom_sf"/>
</dbReference>
<dbReference type="Pfam" id="PF11716">
    <property type="entry name" value="MDMPI_N"/>
    <property type="match status" value="1"/>
</dbReference>
<evidence type="ECO:0000259" key="1">
    <source>
        <dbReference type="Pfam" id="PF07398"/>
    </source>
</evidence>
<dbReference type="SUPFAM" id="SSF109854">
    <property type="entry name" value="DinB/YfiT-like putative metalloenzymes"/>
    <property type="match status" value="1"/>
</dbReference>